<feature type="transmembrane region" description="Helical" evidence="1">
    <location>
        <begin position="91"/>
        <end position="110"/>
    </location>
</feature>
<accession>A0A1Q2M8Z4</accession>
<keyword evidence="1" id="KW-0812">Transmembrane</keyword>
<dbReference type="EMBL" id="CP019650">
    <property type="protein sequence ID" value="AQQ69146.1"/>
    <property type="molecule type" value="Genomic_DNA"/>
</dbReference>
<keyword evidence="1" id="KW-0472">Membrane</keyword>
<keyword evidence="3" id="KW-1185">Reference proteome</keyword>
<feature type="transmembrane region" description="Helical" evidence="1">
    <location>
        <begin position="25"/>
        <end position="44"/>
    </location>
</feature>
<dbReference type="AlphaFoldDB" id="A0A1Q2M8Z4"/>
<reference evidence="2" key="1">
    <citation type="submission" date="2017-02" db="EMBL/GenBank/DDBJ databases">
        <title>Genome of Microbulbifer agarilyticus GP101.</title>
        <authorList>
            <person name="Jung J."/>
            <person name="Bae S.S."/>
            <person name="Baek K."/>
        </authorList>
    </citation>
    <scope>NUCLEOTIDE SEQUENCE [LARGE SCALE GENOMIC DNA]</scope>
    <source>
        <strain evidence="2">GP101</strain>
    </source>
</reference>
<name>A0A1Q2M8Z4_9GAMM</name>
<dbReference type="eggNOG" id="ENOG5033WFU">
    <property type="taxonomic scope" value="Bacteria"/>
</dbReference>
<evidence type="ECO:0000313" key="3">
    <source>
        <dbReference type="Proteomes" id="UP000188219"/>
    </source>
</evidence>
<evidence type="ECO:0000313" key="2">
    <source>
        <dbReference type="EMBL" id="AQQ69146.1"/>
    </source>
</evidence>
<protein>
    <submittedName>
        <fullName evidence="2">Uncharacterized protein</fullName>
    </submittedName>
</protein>
<evidence type="ECO:0000256" key="1">
    <source>
        <dbReference type="SAM" id="Phobius"/>
    </source>
</evidence>
<feature type="transmembrane region" description="Helical" evidence="1">
    <location>
        <begin position="161"/>
        <end position="179"/>
    </location>
</feature>
<organism evidence="2 3">
    <name type="scientific">Microbulbifer agarilyticus</name>
    <dbReference type="NCBI Taxonomy" id="260552"/>
    <lineage>
        <taxon>Bacteria</taxon>
        <taxon>Pseudomonadati</taxon>
        <taxon>Pseudomonadota</taxon>
        <taxon>Gammaproteobacteria</taxon>
        <taxon>Cellvibrionales</taxon>
        <taxon>Microbulbiferaceae</taxon>
        <taxon>Microbulbifer</taxon>
    </lineage>
</organism>
<gene>
    <name evidence="2" type="ORF">Mag101_17040</name>
</gene>
<proteinExistence type="predicted"/>
<dbReference type="Proteomes" id="UP000188219">
    <property type="component" value="Chromosome"/>
</dbReference>
<dbReference type="KEGG" id="maga:Mag101_17040"/>
<keyword evidence="1" id="KW-1133">Transmembrane helix</keyword>
<feature type="transmembrane region" description="Helical" evidence="1">
    <location>
        <begin position="139"/>
        <end position="155"/>
    </location>
</feature>
<dbReference type="STRING" id="260552.Mag101_17040"/>
<sequence length="201" mass="21627">MTDVSKLQSDLDYVSNAIRDDGSAGGIPALYFLWGTLIAVGFSLPDFAPHIAGVYWLVVGIGGGLFSWWLGARQSRRDGINNAQLAQRYGLHWCLVGAAFLLCFLPLMLGRVTPEMGGANFLLVTGIAYGLAGVHLERPLLWCGILMLGAYGILVTLLPPYIWSITGIAVGLSLYWAGFCRRAAIQASNTQSSNSQSSKTQ</sequence>
<feature type="transmembrane region" description="Helical" evidence="1">
    <location>
        <begin position="116"/>
        <end position="132"/>
    </location>
</feature>
<feature type="transmembrane region" description="Helical" evidence="1">
    <location>
        <begin position="50"/>
        <end position="70"/>
    </location>
</feature>
<dbReference type="RefSeq" id="WP_198040024.1">
    <property type="nucleotide sequence ID" value="NZ_CP019650.1"/>
</dbReference>